<evidence type="ECO:0000256" key="1">
    <source>
        <dbReference type="SAM" id="Phobius"/>
    </source>
</evidence>
<dbReference type="STRING" id="1802525.A2975_04945"/>
<keyword evidence="1" id="KW-1133">Transmembrane helix</keyword>
<dbReference type="EMBL" id="MGHL01000007">
    <property type="protein sequence ID" value="OGM69927.1"/>
    <property type="molecule type" value="Genomic_DNA"/>
</dbReference>
<reference evidence="2 3" key="1">
    <citation type="journal article" date="2016" name="Nat. Commun.">
        <title>Thousands of microbial genomes shed light on interconnected biogeochemical processes in an aquifer system.</title>
        <authorList>
            <person name="Anantharaman K."/>
            <person name="Brown C.T."/>
            <person name="Hug L.A."/>
            <person name="Sharon I."/>
            <person name="Castelle C.J."/>
            <person name="Probst A.J."/>
            <person name="Thomas B.C."/>
            <person name="Singh A."/>
            <person name="Wilkins M.J."/>
            <person name="Karaoz U."/>
            <person name="Brodie E.L."/>
            <person name="Williams K.H."/>
            <person name="Hubbard S.S."/>
            <person name="Banfield J.F."/>
        </authorList>
    </citation>
    <scope>NUCLEOTIDE SEQUENCE [LARGE SCALE GENOMIC DNA]</scope>
</reference>
<sequence>MLQTAQEILNTTLQNGLLASEIGHGAFAIPAAAFLWKKTKSWRSILAFYLVVYFIDLDHLVEYFQVYGLHFDLIEFFRLDFFRVIGQAKLPFHAWEWVIGLVYLTRKKKWNYIPKIIMLGIAAHLLWDTIDNGFPPAFYFILHRISTGFILPPH</sequence>
<feature type="transmembrane region" description="Helical" evidence="1">
    <location>
        <begin position="45"/>
        <end position="64"/>
    </location>
</feature>
<dbReference type="AlphaFoldDB" id="A0A1F8C0S2"/>
<proteinExistence type="predicted"/>
<keyword evidence="1" id="KW-0472">Membrane</keyword>
<evidence type="ECO:0008006" key="4">
    <source>
        <dbReference type="Google" id="ProtNLM"/>
    </source>
</evidence>
<dbReference type="Proteomes" id="UP000178429">
    <property type="component" value="Unassembled WGS sequence"/>
</dbReference>
<gene>
    <name evidence="2" type="ORF">A2975_04945</name>
</gene>
<name>A0A1F8C0S2_9BACT</name>
<feature type="transmembrane region" description="Helical" evidence="1">
    <location>
        <begin position="112"/>
        <end position="130"/>
    </location>
</feature>
<keyword evidence="1" id="KW-0812">Transmembrane</keyword>
<organism evidence="2 3">
    <name type="scientific">Candidatus Woesebacteria bacterium RIFCSPLOWO2_01_FULL_44_14</name>
    <dbReference type="NCBI Taxonomy" id="1802525"/>
    <lineage>
        <taxon>Bacteria</taxon>
        <taxon>Candidatus Woeseibacteriota</taxon>
    </lineage>
</organism>
<evidence type="ECO:0000313" key="2">
    <source>
        <dbReference type="EMBL" id="OGM69927.1"/>
    </source>
</evidence>
<evidence type="ECO:0000313" key="3">
    <source>
        <dbReference type="Proteomes" id="UP000178429"/>
    </source>
</evidence>
<feature type="transmembrane region" description="Helical" evidence="1">
    <location>
        <begin position="84"/>
        <end position="105"/>
    </location>
</feature>
<accession>A0A1F8C0S2</accession>
<protein>
    <recommendedName>
        <fullName evidence="4">Phospholipase C/D domain-containing protein</fullName>
    </recommendedName>
</protein>
<comment type="caution">
    <text evidence="2">The sequence shown here is derived from an EMBL/GenBank/DDBJ whole genome shotgun (WGS) entry which is preliminary data.</text>
</comment>